<feature type="compositionally biased region" description="Acidic residues" evidence="1">
    <location>
        <begin position="56"/>
        <end position="71"/>
    </location>
</feature>
<keyword evidence="3" id="KW-1185">Reference proteome</keyword>
<evidence type="ECO:0000256" key="1">
    <source>
        <dbReference type="SAM" id="MobiDB-lite"/>
    </source>
</evidence>
<dbReference type="EMBL" id="CCKQ01011839">
    <property type="protein sequence ID" value="CDW83421.1"/>
    <property type="molecule type" value="Genomic_DNA"/>
</dbReference>
<feature type="region of interest" description="Disordered" evidence="1">
    <location>
        <begin position="46"/>
        <end position="75"/>
    </location>
</feature>
<protein>
    <submittedName>
        <fullName evidence="2">Uncharacterized protein</fullName>
    </submittedName>
</protein>
<dbReference type="AlphaFoldDB" id="A0A078AND9"/>
<evidence type="ECO:0000313" key="3">
    <source>
        <dbReference type="Proteomes" id="UP000039865"/>
    </source>
</evidence>
<evidence type="ECO:0000313" key="2">
    <source>
        <dbReference type="EMBL" id="CDW83421.1"/>
    </source>
</evidence>
<dbReference type="InParanoid" id="A0A078AND9"/>
<gene>
    <name evidence="2" type="primary">Contig2824.g3030</name>
    <name evidence="2" type="ORF">STYLEM_12467</name>
</gene>
<reference evidence="2 3" key="1">
    <citation type="submission" date="2014-06" db="EMBL/GenBank/DDBJ databases">
        <authorList>
            <person name="Swart Estienne"/>
        </authorList>
    </citation>
    <scope>NUCLEOTIDE SEQUENCE [LARGE SCALE GENOMIC DNA]</scope>
    <source>
        <strain evidence="2 3">130c</strain>
    </source>
</reference>
<name>A0A078AND9_STYLE</name>
<dbReference type="Proteomes" id="UP000039865">
    <property type="component" value="Unassembled WGS sequence"/>
</dbReference>
<sequence>MNTGPALASILRTLQLRQNRNSESQNNEENEDLTTIDMARMLRQYQRQRETQQMQDNEDDDEEKSEEEEPNNEYSDRIQLDITLPKEWIEIEEQNSDIANEINKQLGPLGVLIFQRIQKLGIFKTLDLSSIMFLKPVLDYYETNLQKASTVKKSRDNLEVLLSVIPSIKQLKIGLQNRHPKENIIYRLVLEVLALSYQDKLMVNNKWVFQDSKKVVKNLILSFMRKIYQPQITKLVDQEVRTIISESLGGNRNQR</sequence>
<accession>A0A078AND9</accession>
<organism evidence="2 3">
    <name type="scientific">Stylonychia lemnae</name>
    <name type="common">Ciliate</name>
    <dbReference type="NCBI Taxonomy" id="5949"/>
    <lineage>
        <taxon>Eukaryota</taxon>
        <taxon>Sar</taxon>
        <taxon>Alveolata</taxon>
        <taxon>Ciliophora</taxon>
        <taxon>Intramacronucleata</taxon>
        <taxon>Spirotrichea</taxon>
        <taxon>Stichotrichia</taxon>
        <taxon>Sporadotrichida</taxon>
        <taxon>Oxytrichidae</taxon>
        <taxon>Stylonychinae</taxon>
        <taxon>Stylonychia</taxon>
    </lineage>
</organism>
<proteinExistence type="predicted"/>